<name>A0AAV3Q993_LITER</name>
<dbReference type="PANTHER" id="PTHR31286:SF180">
    <property type="entry name" value="OS10G0362600 PROTEIN"/>
    <property type="match status" value="1"/>
</dbReference>
<dbReference type="InterPro" id="IPR025558">
    <property type="entry name" value="DUF4283"/>
</dbReference>
<evidence type="ECO:0000256" key="1">
    <source>
        <dbReference type="SAM" id="MobiDB-lite"/>
    </source>
</evidence>
<dbReference type="EMBL" id="BAABME010003675">
    <property type="protein sequence ID" value="GAA0159737.1"/>
    <property type="molecule type" value="Genomic_DNA"/>
</dbReference>
<feature type="domain" description="DUF4283" evidence="2">
    <location>
        <begin position="4"/>
        <end position="68"/>
    </location>
</feature>
<evidence type="ECO:0000313" key="3">
    <source>
        <dbReference type="EMBL" id="GAA0159737.1"/>
    </source>
</evidence>
<evidence type="ECO:0000313" key="4">
    <source>
        <dbReference type="Proteomes" id="UP001454036"/>
    </source>
</evidence>
<accession>A0AAV3Q993</accession>
<comment type="caution">
    <text evidence="3">The sequence shown here is derived from an EMBL/GenBank/DDBJ whole genome shotgun (WGS) entry which is preliminary data.</text>
</comment>
<dbReference type="Proteomes" id="UP001454036">
    <property type="component" value="Unassembled WGS sequence"/>
</dbReference>
<gene>
    <name evidence="3" type="ORF">LIER_16445</name>
</gene>
<keyword evidence="4" id="KW-1185">Reference proteome</keyword>
<evidence type="ECO:0000259" key="2">
    <source>
        <dbReference type="Pfam" id="PF14111"/>
    </source>
</evidence>
<protein>
    <recommendedName>
        <fullName evidence="2">DUF4283 domain-containing protein</fullName>
    </recommendedName>
</protein>
<proteinExistence type="predicted"/>
<dbReference type="PANTHER" id="PTHR31286">
    <property type="entry name" value="GLYCINE-RICH CELL WALL STRUCTURAL PROTEIN 1.8-LIKE"/>
    <property type="match status" value="1"/>
</dbReference>
<feature type="region of interest" description="Disordered" evidence="1">
    <location>
        <begin position="207"/>
        <end position="235"/>
    </location>
</feature>
<dbReference type="AlphaFoldDB" id="A0AAV3Q993"/>
<organism evidence="3 4">
    <name type="scientific">Lithospermum erythrorhizon</name>
    <name type="common">Purple gromwell</name>
    <name type="synonym">Lithospermum officinale var. erythrorhizon</name>
    <dbReference type="NCBI Taxonomy" id="34254"/>
    <lineage>
        <taxon>Eukaryota</taxon>
        <taxon>Viridiplantae</taxon>
        <taxon>Streptophyta</taxon>
        <taxon>Embryophyta</taxon>
        <taxon>Tracheophyta</taxon>
        <taxon>Spermatophyta</taxon>
        <taxon>Magnoliopsida</taxon>
        <taxon>eudicotyledons</taxon>
        <taxon>Gunneridae</taxon>
        <taxon>Pentapetalae</taxon>
        <taxon>asterids</taxon>
        <taxon>lamiids</taxon>
        <taxon>Boraginales</taxon>
        <taxon>Boraginaceae</taxon>
        <taxon>Boraginoideae</taxon>
        <taxon>Lithospermeae</taxon>
        <taxon>Lithospermum</taxon>
    </lineage>
</organism>
<dbReference type="Pfam" id="PF14111">
    <property type="entry name" value="DUF4283"/>
    <property type="match status" value="1"/>
</dbReference>
<dbReference type="InterPro" id="IPR040256">
    <property type="entry name" value="At4g02000-like"/>
</dbReference>
<reference evidence="3 4" key="1">
    <citation type="submission" date="2024-01" db="EMBL/GenBank/DDBJ databases">
        <title>The complete chloroplast genome sequence of Lithospermum erythrorhizon: insights into the phylogenetic relationship among Boraginaceae species and the maternal lineages of purple gromwells.</title>
        <authorList>
            <person name="Okada T."/>
            <person name="Watanabe K."/>
        </authorList>
    </citation>
    <scope>NUCLEOTIDE SEQUENCE [LARGE SCALE GENOMIC DNA]</scope>
</reference>
<sequence length="301" mass="34841">MGIHPTIGAIEGFANANCAKFGFEEVHKLSSGFFIFHFNSDEERDQMLTVRPWIFLQRRMIIKSWTPDPRIEQKGEEKVPIWVKIPNLSLQFWNEEMLSKIGSYIGVPLIADSTSSTMERVAYARVYVEVEATIELPDFVPLTDDFGIEFHQKVYYDWIPPKCSHCKVFGHEHKDVDDEDVVETTNMLVKNFNNSLKMFNKKPYSGNGFSPATDKGNNRWKKSGKQRYYGAGQTDKPEGIQYVEDEQKEQVNNFVVFTSQIEPTAGDNLDNTNEDKEQMTKEELLEDYKLLYTKWTELTTT</sequence>